<feature type="non-terminal residue" evidence="1">
    <location>
        <position position="1"/>
    </location>
</feature>
<reference evidence="1 2" key="1">
    <citation type="journal article" date="2016" name="Mol. Biol. Evol.">
        <title>Comparative Genomics of Early-Diverging Mushroom-Forming Fungi Provides Insights into the Origins of Lignocellulose Decay Capabilities.</title>
        <authorList>
            <person name="Nagy L.G."/>
            <person name="Riley R."/>
            <person name="Tritt A."/>
            <person name="Adam C."/>
            <person name="Daum C."/>
            <person name="Floudas D."/>
            <person name="Sun H."/>
            <person name="Yadav J.S."/>
            <person name="Pangilinan J."/>
            <person name="Larsson K.H."/>
            <person name="Matsuura K."/>
            <person name="Barry K."/>
            <person name="Labutti K."/>
            <person name="Kuo R."/>
            <person name="Ohm R.A."/>
            <person name="Bhattacharya S.S."/>
            <person name="Shirouzu T."/>
            <person name="Yoshinaga Y."/>
            <person name="Martin F.M."/>
            <person name="Grigoriev I.V."/>
            <person name="Hibbett D.S."/>
        </authorList>
    </citation>
    <scope>NUCLEOTIDE SEQUENCE [LARGE SCALE GENOMIC DNA]</scope>
    <source>
        <strain evidence="1 2">HHB10207 ss-3</strain>
    </source>
</reference>
<name>A0A165WPF8_9AGAM</name>
<dbReference type="OrthoDB" id="3227343at2759"/>
<protein>
    <submittedName>
        <fullName evidence="1">Uncharacterized protein</fullName>
    </submittedName>
</protein>
<dbReference type="AlphaFoldDB" id="A0A165WPF8"/>
<organism evidence="1 2">
    <name type="scientific">Sistotremastrum suecicum HHB10207 ss-3</name>
    <dbReference type="NCBI Taxonomy" id="1314776"/>
    <lineage>
        <taxon>Eukaryota</taxon>
        <taxon>Fungi</taxon>
        <taxon>Dikarya</taxon>
        <taxon>Basidiomycota</taxon>
        <taxon>Agaricomycotina</taxon>
        <taxon>Agaricomycetes</taxon>
        <taxon>Sistotremastrales</taxon>
        <taxon>Sistotremastraceae</taxon>
        <taxon>Sistotremastrum</taxon>
    </lineage>
</organism>
<accession>A0A165WPF8</accession>
<evidence type="ECO:0000313" key="1">
    <source>
        <dbReference type="EMBL" id="KZT31392.1"/>
    </source>
</evidence>
<dbReference type="EMBL" id="KV428607">
    <property type="protein sequence ID" value="KZT31392.1"/>
    <property type="molecule type" value="Genomic_DNA"/>
</dbReference>
<gene>
    <name evidence="1" type="ORF">SISSUDRAFT_971439</name>
</gene>
<dbReference type="STRING" id="1314776.A0A165WPF8"/>
<sequence length="52" mass="5690">PGVRKFASTVKAALLTAHDAILATRVKQTKTANKHRKLAPFKVGDLVYVETK</sequence>
<evidence type="ECO:0000313" key="2">
    <source>
        <dbReference type="Proteomes" id="UP000076798"/>
    </source>
</evidence>
<dbReference type="Proteomes" id="UP000076798">
    <property type="component" value="Unassembled WGS sequence"/>
</dbReference>
<feature type="non-terminal residue" evidence="1">
    <location>
        <position position="52"/>
    </location>
</feature>
<proteinExistence type="predicted"/>
<keyword evidence="2" id="KW-1185">Reference proteome</keyword>